<evidence type="ECO:0000313" key="2">
    <source>
        <dbReference type="EMBL" id="MFC6884538.1"/>
    </source>
</evidence>
<evidence type="ECO:0000313" key="3">
    <source>
        <dbReference type="Proteomes" id="UP001596380"/>
    </source>
</evidence>
<organism evidence="2 3">
    <name type="scientific">Actinomadura yumaensis</name>
    <dbReference type="NCBI Taxonomy" id="111807"/>
    <lineage>
        <taxon>Bacteria</taxon>
        <taxon>Bacillati</taxon>
        <taxon>Actinomycetota</taxon>
        <taxon>Actinomycetes</taxon>
        <taxon>Streptosporangiales</taxon>
        <taxon>Thermomonosporaceae</taxon>
        <taxon>Actinomadura</taxon>
    </lineage>
</organism>
<name>A0ABW2CRU3_9ACTN</name>
<feature type="signal peptide" evidence="1">
    <location>
        <begin position="1"/>
        <end position="17"/>
    </location>
</feature>
<feature type="chain" id="PRO_5046086190" evidence="1">
    <location>
        <begin position="18"/>
        <end position="172"/>
    </location>
</feature>
<protein>
    <submittedName>
        <fullName evidence="2">DUF3558 family protein</fullName>
    </submittedName>
</protein>
<dbReference type="RefSeq" id="WP_378063829.1">
    <property type="nucleotide sequence ID" value="NZ_JBHSXS010000028.1"/>
</dbReference>
<evidence type="ECO:0000256" key="1">
    <source>
        <dbReference type="SAM" id="SignalP"/>
    </source>
</evidence>
<dbReference type="PROSITE" id="PS51257">
    <property type="entry name" value="PROKAR_LIPOPROTEIN"/>
    <property type="match status" value="1"/>
</dbReference>
<reference evidence="3" key="1">
    <citation type="journal article" date="2019" name="Int. J. Syst. Evol. Microbiol.">
        <title>The Global Catalogue of Microorganisms (GCM) 10K type strain sequencing project: providing services to taxonomists for standard genome sequencing and annotation.</title>
        <authorList>
            <consortium name="The Broad Institute Genomics Platform"/>
            <consortium name="The Broad Institute Genome Sequencing Center for Infectious Disease"/>
            <person name="Wu L."/>
            <person name="Ma J."/>
        </authorList>
    </citation>
    <scope>NUCLEOTIDE SEQUENCE [LARGE SCALE GENOMIC DNA]</scope>
    <source>
        <strain evidence="3">JCM 3369</strain>
    </source>
</reference>
<proteinExistence type="predicted"/>
<accession>A0ABW2CRU3</accession>
<keyword evidence="1" id="KW-0732">Signal</keyword>
<gene>
    <name evidence="2" type="ORF">ACFQKB_32590</name>
</gene>
<sequence length="172" mass="18758">MSVGWRLRWLAVPLAGAAGGLVLTGCGPSTPQQRADDKLDELAKAPCTMISKQRRQSLQLEQLSAHTAHPHSCGWYSDSEPRPYLLAFEANPSKERQQEYTRNHKLTKITVENYAVTQVTTLIANTTSCASIVNFDDDHGFIVNVIEADTSDACVLAKAYARSTILLVQGAG</sequence>
<keyword evidence="3" id="KW-1185">Reference proteome</keyword>
<comment type="caution">
    <text evidence="2">The sequence shown here is derived from an EMBL/GenBank/DDBJ whole genome shotgun (WGS) entry which is preliminary data.</text>
</comment>
<dbReference type="EMBL" id="JBHSXS010000028">
    <property type="protein sequence ID" value="MFC6884538.1"/>
    <property type="molecule type" value="Genomic_DNA"/>
</dbReference>
<dbReference type="Proteomes" id="UP001596380">
    <property type="component" value="Unassembled WGS sequence"/>
</dbReference>
<dbReference type="InterPro" id="IPR024520">
    <property type="entry name" value="DUF3558"/>
</dbReference>
<dbReference type="Pfam" id="PF12079">
    <property type="entry name" value="DUF3558"/>
    <property type="match status" value="1"/>
</dbReference>